<dbReference type="Gene3D" id="3.90.360.10">
    <property type="entry name" value="Histone acetyl transferase 1 (HAT1), N-terminal domain"/>
    <property type="match status" value="1"/>
</dbReference>
<dbReference type="GO" id="GO:0005634">
    <property type="term" value="C:nucleus"/>
    <property type="evidence" value="ECO:0007669"/>
    <property type="project" value="InterPro"/>
</dbReference>
<dbReference type="Proteomes" id="UP000237000">
    <property type="component" value="Unassembled WGS sequence"/>
</dbReference>
<dbReference type="SUPFAM" id="SSF55729">
    <property type="entry name" value="Acyl-CoA N-acyltransferases (Nat)"/>
    <property type="match status" value="1"/>
</dbReference>
<sequence length="201" mass="21633">MGLKKQLAADPASNTKKRPRVGFSDADAGVEAKDCIKIYFVSSKEEVDASGGFVIDPIGLDGYIGKDGKIYGYQGLKITVWISSISFHAYADIAYDSTSDGGKGITNLKRDLEEIFGLTLVESKDEFLQTFSTKRDLIRSIVSNGKMLQQKTSNGHVTGSDSHSVATCNVEVVRMVIGEAEAGSLYGLLVPLVLLLVDGIF</sequence>
<proteinExistence type="inferred from homology"/>
<evidence type="ECO:0000313" key="8">
    <source>
        <dbReference type="EMBL" id="POO00617.1"/>
    </source>
</evidence>
<keyword evidence="9" id="KW-1185">Reference proteome</keyword>
<comment type="similarity">
    <text evidence="1">Belongs to the HAT1 family.</text>
</comment>
<evidence type="ECO:0000313" key="9">
    <source>
        <dbReference type="Proteomes" id="UP000237000"/>
    </source>
</evidence>
<name>A0A2P5FS44_TREOI</name>
<reference evidence="9" key="1">
    <citation type="submission" date="2016-06" db="EMBL/GenBank/DDBJ databases">
        <title>Parallel loss of symbiosis genes in relatives of nitrogen-fixing non-legume Parasponia.</title>
        <authorList>
            <person name="Van Velzen R."/>
            <person name="Holmer R."/>
            <person name="Bu F."/>
            <person name="Rutten L."/>
            <person name="Van Zeijl A."/>
            <person name="Liu W."/>
            <person name="Santuari L."/>
            <person name="Cao Q."/>
            <person name="Sharma T."/>
            <person name="Shen D."/>
            <person name="Roswanjaya Y."/>
            <person name="Wardhani T."/>
            <person name="Kalhor M.S."/>
            <person name="Jansen J."/>
            <person name="Van den Hoogen J."/>
            <person name="Gungor B."/>
            <person name="Hartog M."/>
            <person name="Hontelez J."/>
            <person name="Verver J."/>
            <person name="Yang W.-C."/>
            <person name="Schijlen E."/>
            <person name="Repin R."/>
            <person name="Schilthuizen M."/>
            <person name="Schranz E."/>
            <person name="Heidstra R."/>
            <person name="Miyata K."/>
            <person name="Fedorova E."/>
            <person name="Kohlen W."/>
            <person name="Bisseling T."/>
            <person name="Smit S."/>
            <person name="Geurts R."/>
        </authorList>
    </citation>
    <scope>NUCLEOTIDE SEQUENCE [LARGE SCALE GENOMIC DNA]</scope>
    <source>
        <strain evidence="9">cv. RG33-2</strain>
    </source>
</reference>
<evidence type="ECO:0000256" key="3">
    <source>
        <dbReference type="ARBA" id="ARBA00022679"/>
    </source>
</evidence>
<keyword evidence="3 8" id="KW-0808">Transferase</keyword>
<accession>A0A2P5FS44</accession>
<dbReference type="InterPro" id="IPR017380">
    <property type="entry name" value="Hist_AcTrfase_B-typ_cat-su"/>
</dbReference>
<organism evidence="8 9">
    <name type="scientific">Trema orientale</name>
    <name type="common">Charcoal tree</name>
    <name type="synonym">Celtis orientalis</name>
    <dbReference type="NCBI Taxonomy" id="63057"/>
    <lineage>
        <taxon>Eukaryota</taxon>
        <taxon>Viridiplantae</taxon>
        <taxon>Streptophyta</taxon>
        <taxon>Embryophyta</taxon>
        <taxon>Tracheophyta</taxon>
        <taxon>Spermatophyta</taxon>
        <taxon>Magnoliopsida</taxon>
        <taxon>eudicotyledons</taxon>
        <taxon>Gunneridae</taxon>
        <taxon>Pentapetalae</taxon>
        <taxon>rosids</taxon>
        <taxon>fabids</taxon>
        <taxon>Rosales</taxon>
        <taxon>Cannabaceae</taxon>
        <taxon>Trema</taxon>
    </lineage>
</organism>
<evidence type="ECO:0000256" key="6">
    <source>
        <dbReference type="SAM" id="MobiDB-lite"/>
    </source>
</evidence>
<dbReference type="EMBL" id="JXTC01000012">
    <property type="protein sequence ID" value="POO00617.1"/>
    <property type="molecule type" value="Genomic_DNA"/>
</dbReference>
<comment type="caution">
    <text evidence="8">The sequence shown here is derived from an EMBL/GenBank/DDBJ whole genome shotgun (WGS) entry which is preliminary data.</text>
</comment>
<dbReference type="InParanoid" id="A0A2P5FS44"/>
<dbReference type="InterPro" id="IPR037113">
    <property type="entry name" value="Hat1_N_sf"/>
</dbReference>
<protein>
    <recommendedName>
        <fullName evidence="2">histone acetyltransferase</fullName>
        <ecNumber evidence="2">2.3.1.48</ecNumber>
    </recommendedName>
</protein>
<dbReference type="InterPro" id="IPR019467">
    <property type="entry name" value="Hat1_N"/>
</dbReference>
<evidence type="ECO:0000256" key="2">
    <source>
        <dbReference type="ARBA" id="ARBA00013184"/>
    </source>
</evidence>
<dbReference type="InterPro" id="IPR016181">
    <property type="entry name" value="Acyl_CoA_acyltransferase"/>
</dbReference>
<dbReference type="GO" id="GO:0004402">
    <property type="term" value="F:histone acetyltransferase activity"/>
    <property type="evidence" value="ECO:0007669"/>
    <property type="project" value="InterPro"/>
</dbReference>
<evidence type="ECO:0000256" key="4">
    <source>
        <dbReference type="ARBA" id="ARBA00023315"/>
    </source>
</evidence>
<keyword evidence="4" id="KW-0012">Acyltransferase</keyword>
<dbReference type="OrthoDB" id="10253098at2759"/>
<dbReference type="GO" id="GO:0000781">
    <property type="term" value="C:chromosome, telomeric region"/>
    <property type="evidence" value="ECO:0007669"/>
    <property type="project" value="GOC"/>
</dbReference>
<dbReference type="GO" id="GO:0031509">
    <property type="term" value="P:subtelomeric heterochromatin formation"/>
    <property type="evidence" value="ECO:0007669"/>
    <property type="project" value="InterPro"/>
</dbReference>
<dbReference type="STRING" id="63057.A0A2P5FS44"/>
<dbReference type="Pfam" id="PF10394">
    <property type="entry name" value="Hat1_N"/>
    <property type="match status" value="1"/>
</dbReference>
<comment type="catalytic activity">
    <reaction evidence="5">
        <text>L-lysyl-[protein] + acetyl-CoA = N(6)-acetyl-L-lysyl-[protein] + CoA + H(+)</text>
        <dbReference type="Rhea" id="RHEA:45948"/>
        <dbReference type="Rhea" id="RHEA-COMP:9752"/>
        <dbReference type="Rhea" id="RHEA-COMP:10731"/>
        <dbReference type="ChEBI" id="CHEBI:15378"/>
        <dbReference type="ChEBI" id="CHEBI:29969"/>
        <dbReference type="ChEBI" id="CHEBI:57287"/>
        <dbReference type="ChEBI" id="CHEBI:57288"/>
        <dbReference type="ChEBI" id="CHEBI:61930"/>
        <dbReference type="EC" id="2.3.1.48"/>
    </reaction>
</comment>
<evidence type="ECO:0000256" key="5">
    <source>
        <dbReference type="ARBA" id="ARBA00048017"/>
    </source>
</evidence>
<feature type="domain" description="Histone acetyl transferase HAT1 N-terminal" evidence="7">
    <location>
        <begin position="30"/>
        <end position="198"/>
    </location>
</feature>
<evidence type="ECO:0000259" key="7">
    <source>
        <dbReference type="Pfam" id="PF10394"/>
    </source>
</evidence>
<dbReference type="EC" id="2.3.1.48" evidence="2"/>
<feature type="region of interest" description="Disordered" evidence="6">
    <location>
        <begin position="1"/>
        <end position="20"/>
    </location>
</feature>
<dbReference type="PANTHER" id="PTHR12046">
    <property type="entry name" value="HISTONE ACETYLTRANSFERASE TYPE B CATALYTIC SUBUNIT"/>
    <property type="match status" value="1"/>
</dbReference>
<gene>
    <name evidence="8" type="ORF">TorRG33x02_036910</name>
</gene>
<evidence type="ECO:0000256" key="1">
    <source>
        <dbReference type="ARBA" id="ARBA00010543"/>
    </source>
</evidence>
<dbReference type="AlphaFoldDB" id="A0A2P5FS44"/>